<accession>A0A2B4R7V7</accession>
<comment type="caution">
    <text evidence="1">The sequence shown here is derived from an EMBL/GenBank/DDBJ whole genome shotgun (WGS) entry which is preliminary data.</text>
</comment>
<dbReference type="OrthoDB" id="5946233at2759"/>
<dbReference type="Proteomes" id="UP000225706">
    <property type="component" value="Unassembled WGS sequence"/>
</dbReference>
<sequence length="215" mass="24943">MSLVQHSVTCDLLFVPAQHGQHRDCVNDRSVEVQDMKEVVEEELKGPGKLLEYRTLHKKIRLEHGLNVTRDQVYNVMSELDPQCLEARGMEVLCVFHTHSESDRLLLAFIMVPLIQKELDIFRETVWNTRRIRAQRDTALPDGIPDHIYNFPENYGLEECGLPVTEEQLKEVATESGVLSIPDDFLSLEFREECEYIIPDNDTVNPDEWKDAYIF</sequence>
<keyword evidence="2" id="KW-1185">Reference proteome</keyword>
<dbReference type="PANTHER" id="PTHR46791:SF5">
    <property type="entry name" value="CLR5 DOMAIN-CONTAINING PROTEIN-RELATED"/>
    <property type="match status" value="1"/>
</dbReference>
<organism evidence="1 2">
    <name type="scientific">Stylophora pistillata</name>
    <name type="common">Smooth cauliflower coral</name>
    <dbReference type="NCBI Taxonomy" id="50429"/>
    <lineage>
        <taxon>Eukaryota</taxon>
        <taxon>Metazoa</taxon>
        <taxon>Cnidaria</taxon>
        <taxon>Anthozoa</taxon>
        <taxon>Hexacorallia</taxon>
        <taxon>Scleractinia</taxon>
        <taxon>Astrocoeniina</taxon>
        <taxon>Pocilloporidae</taxon>
        <taxon>Stylophora</taxon>
    </lineage>
</organism>
<proteinExistence type="predicted"/>
<evidence type="ECO:0000313" key="1">
    <source>
        <dbReference type="EMBL" id="PFX12355.1"/>
    </source>
</evidence>
<name>A0A2B4R7V7_STYPI</name>
<protein>
    <submittedName>
        <fullName evidence="1">Uncharacterized protein</fullName>
    </submittedName>
</protein>
<gene>
    <name evidence="1" type="ORF">AWC38_SpisGene23706</name>
</gene>
<reference evidence="2" key="1">
    <citation type="journal article" date="2017" name="bioRxiv">
        <title>Comparative analysis of the genomes of Stylophora pistillata and Acropora digitifera provides evidence for extensive differences between species of corals.</title>
        <authorList>
            <person name="Voolstra C.R."/>
            <person name="Li Y."/>
            <person name="Liew Y.J."/>
            <person name="Baumgarten S."/>
            <person name="Zoccola D."/>
            <person name="Flot J.-F."/>
            <person name="Tambutte S."/>
            <person name="Allemand D."/>
            <person name="Aranda M."/>
        </authorList>
    </citation>
    <scope>NUCLEOTIDE SEQUENCE [LARGE SCALE GENOMIC DNA]</scope>
</reference>
<evidence type="ECO:0000313" key="2">
    <source>
        <dbReference type="Proteomes" id="UP000225706"/>
    </source>
</evidence>
<dbReference type="EMBL" id="LSMT01001421">
    <property type="protein sequence ID" value="PFX12355.1"/>
    <property type="molecule type" value="Genomic_DNA"/>
</dbReference>
<dbReference type="AlphaFoldDB" id="A0A2B4R7V7"/>
<dbReference type="PANTHER" id="PTHR46791">
    <property type="entry name" value="EXPRESSED PROTEIN"/>
    <property type="match status" value="1"/>
</dbReference>